<dbReference type="EMBL" id="JAEUXJ010000012">
    <property type="protein sequence ID" value="MBL6458140.1"/>
    <property type="molecule type" value="Genomic_DNA"/>
</dbReference>
<name>A0ABS1V8Z3_9PROT</name>
<feature type="transmembrane region" description="Helical" evidence="5">
    <location>
        <begin position="119"/>
        <end position="143"/>
    </location>
</feature>
<keyword evidence="2 5" id="KW-0812">Transmembrane</keyword>
<comment type="caution">
    <text evidence="7">The sequence shown here is derived from an EMBL/GenBank/DDBJ whole genome shotgun (WGS) entry which is preliminary data.</text>
</comment>
<evidence type="ECO:0000256" key="4">
    <source>
        <dbReference type="ARBA" id="ARBA00023136"/>
    </source>
</evidence>
<dbReference type="InterPro" id="IPR006977">
    <property type="entry name" value="Yip1_dom"/>
</dbReference>
<dbReference type="RefSeq" id="WP_202827879.1">
    <property type="nucleotide sequence ID" value="NZ_JAEUXJ010000012.1"/>
</dbReference>
<comment type="subcellular location">
    <subcellularLocation>
        <location evidence="1">Membrane</location>
        <topology evidence="1">Multi-pass membrane protein</topology>
    </subcellularLocation>
</comment>
<proteinExistence type="predicted"/>
<evidence type="ECO:0000256" key="1">
    <source>
        <dbReference type="ARBA" id="ARBA00004141"/>
    </source>
</evidence>
<evidence type="ECO:0000256" key="2">
    <source>
        <dbReference type="ARBA" id="ARBA00022692"/>
    </source>
</evidence>
<evidence type="ECO:0000256" key="3">
    <source>
        <dbReference type="ARBA" id="ARBA00022989"/>
    </source>
</evidence>
<keyword evidence="3 5" id="KW-1133">Transmembrane helix</keyword>
<feature type="transmembrane region" description="Helical" evidence="5">
    <location>
        <begin position="35"/>
        <end position="56"/>
    </location>
</feature>
<feature type="domain" description="Yip1" evidence="6">
    <location>
        <begin position="9"/>
        <end position="178"/>
    </location>
</feature>
<feature type="transmembrane region" description="Helical" evidence="5">
    <location>
        <begin position="164"/>
        <end position="187"/>
    </location>
</feature>
<dbReference type="Proteomes" id="UP000606490">
    <property type="component" value="Unassembled WGS sequence"/>
</dbReference>
<evidence type="ECO:0000259" key="6">
    <source>
        <dbReference type="Pfam" id="PF04893"/>
    </source>
</evidence>
<keyword evidence="8" id="KW-1185">Reference proteome</keyword>
<reference evidence="7 8" key="1">
    <citation type="submission" date="2021-01" db="EMBL/GenBank/DDBJ databases">
        <title>Belnapia mucosa sp. nov. and Belnapia arida sp. nov., isolated from the Tabernas Desert (Almeria, Spain).</title>
        <authorList>
            <person name="Molina-Menor E."/>
            <person name="Vidal-Verdu A."/>
            <person name="Calonge A."/>
            <person name="Satari L."/>
            <person name="Pereto Magraner J."/>
            <person name="Porcar Miralles M."/>
        </authorList>
    </citation>
    <scope>NUCLEOTIDE SEQUENCE [LARGE SCALE GENOMIC DNA]</scope>
    <source>
        <strain evidence="7 8">T6</strain>
    </source>
</reference>
<evidence type="ECO:0000313" key="7">
    <source>
        <dbReference type="EMBL" id="MBL6458140.1"/>
    </source>
</evidence>
<feature type="transmembrane region" description="Helical" evidence="5">
    <location>
        <begin position="68"/>
        <end position="89"/>
    </location>
</feature>
<gene>
    <name evidence="7" type="ORF">JMJ55_22640</name>
</gene>
<evidence type="ECO:0000313" key="8">
    <source>
        <dbReference type="Proteomes" id="UP000606490"/>
    </source>
</evidence>
<organism evidence="7 8">
    <name type="scientific">Belnapia mucosa</name>
    <dbReference type="NCBI Taxonomy" id="2804532"/>
    <lineage>
        <taxon>Bacteria</taxon>
        <taxon>Pseudomonadati</taxon>
        <taxon>Pseudomonadota</taxon>
        <taxon>Alphaproteobacteria</taxon>
        <taxon>Acetobacterales</taxon>
        <taxon>Roseomonadaceae</taxon>
        <taxon>Belnapia</taxon>
    </lineage>
</organism>
<sequence length="189" mass="19831">MALFDRAKALLLRPEQEWRVIAAEPADTASLFKTYAAPLSALPAVAGFIGAALFAGMLGGMVGARIGIFGLLVNAITGYLLGLAALWVWGKVLEALSPRFGGLAEEVPAMKLAVHTPTAIWLAGLFAIIPPLAILGILGLVSIYTFYKGAPVVMLVPRDRVGGFTLAAVVIGFLVNLVLGLLASLVFRF</sequence>
<evidence type="ECO:0000256" key="5">
    <source>
        <dbReference type="SAM" id="Phobius"/>
    </source>
</evidence>
<dbReference type="Pfam" id="PF04893">
    <property type="entry name" value="Yip1"/>
    <property type="match status" value="1"/>
</dbReference>
<protein>
    <submittedName>
        <fullName evidence="7">YIP1 family protein</fullName>
    </submittedName>
</protein>
<keyword evidence="4 5" id="KW-0472">Membrane</keyword>
<accession>A0ABS1V8Z3</accession>